<accession>M1DYU0</accession>
<dbReference type="AlphaFoldDB" id="M1DYU0"/>
<dbReference type="Gramene" id="PGSC0003DMT400096603">
    <property type="protein sequence ID" value="PGSC0003DMT400096603"/>
    <property type="gene ID" value="PGSC0003DMG400046174"/>
</dbReference>
<evidence type="ECO:0000259" key="1">
    <source>
        <dbReference type="Pfam" id="PF09331"/>
    </source>
</evidence>
<reference evidence="3" key="1">
    <citation type="journal article" date="2011" name="Nature">
        <title>Genome sequence and analysis of the tuber crop potato.</title>
        <authorList>
            <consortium name="The Potato Genome Sequencing Consortium"/>
        </authorList>
    </citation>
    <scope>NUCLEOTIDE SEQUENCE [LARGE SCALE GENOMIC DNA]</scope>
    <source>
        <strain evidence="3">cv. DM1-3 516 R44</strain>
    </source>
</reference>
<keyword evidence="3" id="KW-1185">Reference proteome</keyword>
<reference evidence="2" key="2">
    <citation type="submission" date="2015-06" db="UniProtKB">
        <authorList>
            <consortium name="EnsemblPlants"/>
        </authorList>
    </citation>
    <scope>IDENTIFICATION</scope>
    <source>
        <strain evidence="2">DM1-3 516 R44</strain>
    </source>
</reference>
<sequence>MHRCHVQAQLFRCFMLQEVEGSSANAIMIYINGTTLRFTRRDFCLVSGLKCSDDLSEFVFNTEEQNRLLQMYFPEKKSVSKAEFAQSFNNKVWGDNADDALKFGILYFIHSYILSEEPFSTIIEQIDFDLVESGMYMDYPWGNKAFEELTKNINGKMKKKEKYYRIYGFPIAMQVWFYECCSQVDKNIAVKKSDHIPRILSWVTKRDYPRIEYFMKGMFCDVNNPVCFFAYF</sequence>
<dbReference type="EnsemblPlants" id="PGSC0003DMT400096603">
    <property type="protein sequence ID" value="PGSC0003DMT400096603"/>
    <property type="gene ID" value="PGSC0003DMG400046174"/>
</dbReference>
<dbReference type="InParanoid" id="M1DYU0"/>
<feature type="domain" description="DUF1985" evidence="1">
    <location>
        <begin position="16"/>
        <end position="152"/>
    </location>
</feature>
<proteinExistence type="predicted"/>
<dbReference type="Pfam" id="PF09331">
    <property type="entry name" value="DUF1985"/>
    <property type="match status" value="1"/>
</dbReference>
<evidence type="ECO:0000313" key="2">
    <source>
        <dbReference type="EnsemblPlants" id="PGSC0003DMT400096603"/>
    </source>
</evidence>
<dbReference type="PaxDb" id="4113-PGSC0003DMT400096603"/>
<dbReference type="InterPro" id="IPR015410">
    <property type="entry name" value="DUF1985"/>
</dbReference>
<dbReference type="HOGENOM" id="CLU_1017081_0_0_1"/>
<name>M1DYU0_SOLTU</name>
<organism evidence="2 3">
    <name type="scientific">Solanum tuberosum</name>
    <name type="common">Potato</name>
    <dbReference type="NCBI Taxonomy" id="4113"/>
    <lineage>
        <taxon>Eukaryota</taxon>
        <taxon>Viridiplantae</taxon>
        <taxon>Streptophyta</taxon>
        <taxon>Embryophyta</taxon>
        <taxon>Tracheophyta</taxon>
        <taxon>Spermatophyta</taxon>
        <taxon>Magnoliopsida</taxon>
        <taxon>eudicotyledons</taxon>
        <taxon>Gunneridae</taxon>
        <taxon>Pentapetalae</taxon>
        <taxon>asterids</taxon>
        <taxon>lamiids</taxon>
        <taxon>Solanales</taxon>
        <taxon>Solanaceae</taxon>
        <taxon>Solanoideae</taxon>
        <taxon>Solaneae</taxon>
        <taxon>Solanum</taxon>
    </lineage>
</organism>
<dbReference type="PANTHER" id="PTHR48302">
    <property type="entry name" value="ULP1 PROTEASE FAMILY, C-TERMINAL CATALYTIC DOMAIN CONTAINING PROTEIN"/>
    <property type="match status" value="1"/>
</dbReference>
<dbReference type="PANTHER" id="PTHR48302:SF2">
    <property type="entry name" value="DUF1985 DOMAIN-CONTAINING PROTEIN"/>
    <property type="match status" value="1"/>
</dbReference>
<dbReference type="eggNOG" id="ENOG502R7WY">
    <property type="taxonomic scope" value="Eukaryota"/>
</dbReference>
<dbReference type="Proteomes" id="UP000011115">
    <property type="component" value="Unassembled WGS sequence"/>
</dbReference>
<evidence type="ECO:0000313" key="3">
    <source>
        <dbReference type="Proteomes" id="UP000011115"/>
    </source>
</evidence>
<protein>
    <submittedName>
        <fullName evidence="2">Ulp1 protease family, C-terminal catalytic domain containing protein</fullName>
    </submittedName>
</protein>
<dbReference type="OMA" id="GRYSEYY"/>